<sequence length="128" mass="14953">MIPADKGGKVVVMNVDDYMKKIKQKLDTKAYQKLDEDPSKVIHKRLEILLSELVGKQEIDRDETNTMPENKKLPFVRGQLTVRKEDKSMRLIVSMRETMGSSMAKYIMNITKWFSQKCIRFNKQVVQT</sequence>
<dbReference type="EMBL" id="CAJOBC010108747">
    <property type="protein sequence ID" value="CAF4515820.1"/>
    <property type="molecule type" value="Genomic_DNA"/>
</dbReference>
<accession>A0A816CM13</accession>
<dbReference type="Proteomes" id="UP000677228">
    <property type="component" value="Unassembled WGS sequence"/>
</dbReference>
<comment type="caution">
    <text evidence="2">The sequence shown here is derived from an EMBL/GenBank/DDBJ whole genome shotgun (WGS) entry which is preliminary data.</text>
</comment>
<organism evidence="2 5">
    <name type="scientific">Didymodactylos carnosus</name>
    <dbReference type="NCBI Taxonomy" id="1234261"/>
    <lineage>
        <taxon>Eukaryota</taxon>
        <taxon>Metazoa</taxon>
        <taxon>Spiralia</taxon>
        <taxon>Gnathifera</taxon>
        <taxon>Rotifera</taxon>
        <taxon>Eurotatoria</taxon>
        <taxon>Bdelloidea</taxon>
        <taxon>Philodinida</taxon>
        <taxon>Philodinidae</taxon>
        <taxon>Didymodactylos</taxon>
    </lineage>
</organism>
<protein>
    <submittedName>
        <fullName evidence="2">Uncharacterized protein</fullName>
    </submittedName>
</protein>
<name>A0A816CM13_9BILA</name>
<dbReference type="Proteomes" id="UP000663829">
    <property type="component" value="Unassembled WGS sequence"/>
</dbReference>
<dbReference type="OrthoDB" id="10029313at2759"/>
<dbReference type="AlphaFoldDB" id="A0A816CM13"/>
<evidence type="ECO:0000313" key="2">
    <source>
        <dbReference type="EMBL" id="CAF1623651.1"/>
    </source>
</evidence>
<evidence type="ECO:0000313" key="5">
    <source>
        <dbReference type="Proteomes" id="UP000663829"/>
    </source>
</evidence>
<dbReference type="Proteomes" id="UP000682733">
    <property type="component" value="Unassembled WGS sequence"/>
</dbReference>
<dbReference type="EMBL" id="CAJNOK010036909">
    <property type="protein sequence ID" value="CAF1526579.1"/>
    <property type="molecule type" value="Genomic_DNA"/>
</dbReference>
<dbReference type="EMBL" id="CAJOBA010059091">
    <property type="protein sequence ID" value="CAF4313278.1"/>
    <property type="molecule type" value="Genomic_DNA"/>
</dbReference>
<proteinExistence type="predicted"/>
<evidence type="ECO:0000313" key="4">
    <source>
        <dbReference type="EMBL" id="CAF4515820.1"/>
    </source>
</evidence>
<reference evidence="2" key="1">
    <citation type="submission" date="2021-02" db="EMBL/GenBank/DDBJ databases">
        <authorList>
            <person name="Nowell W R."/>
        </authorList>
    </citation>
    <scope>NUCLEOTIDE SEQUENCE</scope>
</reference>
<dbReference type="Proteomes" id="UP000681722">
    <property type="component" value="Unassembled WGS sequence"/>
</dbReference>
<gene>
    <name evidence="2" type="ORF">GPM918_LOCUS43892</name>
    <name evidence="1" type="ORF">OVA965_LOCUS38045</name>
    <name evidence="4" type="ORF">SRO942_LOCUS45531</name>
    <name evidence="3" type="ORF">TMI583_LOCUS39183</name>
</gene>
<keyword evidence="5" id="KW-1185">Reference proteome</keyword>
<evidence type="ECO:0000313" key="1">
    <source>
        <dbReference type="EMBL" id="CAF1526579.1"/>
    </source>
</evidence>
<evidence type="ECO:0000313" key="3">
    <source>
        <dbReference type="EMBL" id="CAF4313278.1"/>
    </source>
</evidence>
<dbReference type="EMBL" id="CAJNOQ010041417">
    <property type="protein sequence ID" value="CAF1623651.1"/>
    <property type="molecule type" value="Genomic_DNA"/>
</dbReference>